<dbReference type="Pfam" id="PF00069">
    <property type="entry name" value="Pkinase"/>
    <property type="match status" value="1"/>
</dbReference>
<dbReference type="EMBL" id="CP035704">
    <property type="protein sequence ID" value="QBB71957.1"/>
    <property type="molecule type" value="Genomic_DNA"/>
</dbReference>
<dbReference type="Pfam" id="PF13424">
    <property type="entry name" value="TPR_12"/>
    <property type="match status" value="2"/>
</dbReference>
<dbReference type="SUPFAM" id="SSF81901">
    <property type="entry name" value="HCP-like"/>
    <property type="match status" value="1"/>
</dbReference>
<dbReference type="SMART" id="SM00028">
    <property type="entry name" value="TPR"/>
    <property type="match status" value="5"/>
</dbReference>
<dbReference type="OrthoDB" id="9801841at2"/>
<dbReference type="Proteomes" id="UP000291562">
    <property type="component" value="Chromosome"/>
</dbReference>
<evidence type="ECO:0000256" key="6">
    <source>
        <dbReference type="SAM" id="MobiDB-lite"/>
    </source>
</evidence>
<dbReference type="Gene3D" id="1.25.40.10">
    <property type="entry name" value="Tetratricopeptide repeat domain"/>
    <property type="match status" value="3"/>
</dbReference>
<keyword evidence="7" id="KW-0812">Transmembrane</keyword>
<dbReference type="RefSeq" id="WP_129835467.1">
    <property type="nucleotide sequence ID" value="NZ_CP035704.1"/>
</dbReference>
<evidence type="ECO:0000256" key="2">
    <source>
        <dbReference type="ARBA" id="ARBA00022741"/>
    </source>
</evidence>
<keyword evidence="1" id="KW-0808">Transferase</keyword>
<keyword evidence="4 5" id="KW-0067">ATP-binding</keyword>
<dbReference type="PROSITE" id="PS50011">
    <property type="entry name" value="PROTEIN_KINASE_DOM"/>
    <property type="match status" value="1"/>
</dbReference>
<dbReference type="GO" id="GO:0005524">
    <property type="term" value="F:ATP binding"/>
    <property type="evidence" value="ECO:0007669"/>
    <property type="project" value="UniProtKB-UniRule"/>
</dbReference>
<evidence type="ECO:0000256" key="3">
    <source>
        <dbReference type="ARBA" id="ARBA00022777"/>
    </source>
</evidence>
<dbReference type="InterPro" id="IPR019734">
    <property type="entry name" value="TPR_rpt"/>
</dbReference>
<dbReference type="SUPFAM" id="SSF48452">
    <property type="entry name" value="TPR-like"/>
    <property type="match status" value="1"/>
</dbReference>
<reference evidence="9 10" key="1">
    <citation type="submission" date="2019-01" db="EMBL/GenBank/DDBJ databases">
        <title>Pseudolysobacter antarctica gen. nov., sp. nov., isolated from Fildes Peninsula, Antarctica.</title>
        <authorList>
            <person name="Wei Z."/>
            <person name="Peng F."/>
        </authorList>
    </citation>
    <scope>NUCLEOTIDE SEQUENCE [LARGE SCALE GENOMIC DNA]</scope>
    <source>
        <strain evidence="9 10">AQ6-296</strain>
    </source>
</reference>
<keyword evidence="9" id="KW-0723">Serine/threonine-protein kinase</keyword>
<evidence type="ECO:0000256" key="1">
    <source>
        <dbReference type="ARBA" id="ARBA00022679"/>
    </source>
</evidence>
<keyword evidence="3 9" id="KW-0418">Kinase</keyword>
<organism evidence="9 10">
    <name type="scientific">Pseudolysobacter antarcticus</name>
    <dbReference type="NCBI Taxonomy" id="2511995"/>
    <lineage>
        <taxon>Bacteria</taxon>
        <taxon>Pseudomonadati</taxon>
        <taxon>Pseudomonadota</taxon>
        <taxon>Gammaproteobacteria</taxon>
        <taxon>Lysobacterales</taxon>
        <taxon>Rhodanobacteraceae</taxon>
        <taxon>Pseudolysobacter</taxon>
    </lineage>
</organism>
<name>A0A411HN96_9GAMM</name>
<proteinExistence type="predicted"/>
<gene>
    <name evidence="9" type="ORF">ELE36_17195</name>
</gene>
<evidence type="ECO:0000259" key="8">
    <source>
        <dbReference type="PROSITE" id="PS50011"/>
    </source>
</evidence>
<dbReference type="PANTHER" id="PTHR43289">
    <property type="entry name" value="MITOGEN-ACTIVATED PROTEIN KINASE KINASE KINASE 20-RELATED"/>
    <property type="match status" value="1"/>
</dbReference>
<dbReference type="CDD" id="cd14014">
    <property type="entry name" value="STKc_PknB_like"/>
    <property type="match status" value="1"/>
</dbReference>
<accession>A0A411HN96</accession>
<dbReference type="InterPro" id="IPR011990">
    <property type="entry name" value="TPR-like_helical_dom_sf"/>
</dbReference>
<evidence type="ECO:0000313" key="10">
    <source>
        <dbReference type="Proteomes" id="UP000291562"/>
    </source>
</evidence>
<keyword evidence="2 5" id="KW-0547">Nucleotide-binding</keyword>
<sequence length="876" mass="96750">MNSIDPQRWQRLRALLDRALDHDASARSAFVNSLNDDDAELREDLQRLLIQHARDEEQSSLDPFAVMAPLILGSAEANAEEDRIGQQIGVYRLLRLIGSGGMGSVYLAERNTDNFVQRVALKVIRGEVATAAARERFERERQILARLVHPNIAPLYDGGQTPDGQPFYTMEYVDGLPITEYCNTRLDNVRARVKLLIDIAGALGCAHQNLVVHRDIKPSNILVTAEGRAKLLDFGIAKPMGVGDAALTHAALGPMTPEYAAPEQFRNADVTVATDIYQFGALCFRVLTGALPYRADPSDTYAWSRAVAEDEPLTLRRASTQNDAQTTAPAREQTRRVHHQLSDDLDAIVRKALQKSPAQRYGSMDAMSTDLQAFLDGRPVSARAAGPMYFAWRAIARWPYVSAAAFSAILALIGLVLFAHHQTNIARHEATRANAVAKFLTDMFQVADPSVNRGERLNANEILARGAARIDHDFADDTSQRAALQMVVGEVYSALGDFPRARVSLEGAVKSWRETDAKLELADSLRAMGWIEYRQGNAAAALRRWDEAIALIAGNSTRETDALAQLHSYRALGLQASADNTNALREFKLASDYAERAGVADKVRGASIQNNLGLLLRDMDDLGAAEIAMRKAMAIYGRELGEDHFRTISSAQNLGTIMLDQNRIDEAQPLIEASSVRLRKLYGEANADYATSMNMLGNVLRLRGDSKRALESYAVSETAFRAALGDKHWYVTWPIFNSGLVLLDQRDPAAALEKFDITLAIRSAALAPDHPAVAEALQGRSEALFGLGRNDESLVDATEALSIRRAKLSGDHPALIRSLWLIGHVHFLRREAESAKNYWDEALQRAERAWGKDNADFKRLLKNITYPATRIRDPND</sequence>
<dbReference type="InterPro" id="IPR011009">
    <property type="entry name" value="Kinase-like_dom_sf"/>
</dbReference>
<dbReference type="Gene3D" id="3.30.200.20">
    <property type="entry name" value="Phosphorylase Kinase, domain 1"/>
    <property type="match status" value="1"/>
</dbReference>
<keyword evidence="7" id="KW-0472">Membrane</keyword>
<feature type="region of interest" description="Disordered" evidence="6">
    <location>
        <begin position="317"/>
        <end position="337"/>
    </location>
</feature>
<evidence type="ECO:0000313" key="9">
    <source>
        <dbReference type="EMBL" id="QBB71957.1"/>
    </source>
</evidence>
<dbReference type="SUPFAM" id="SSF56112">
    <property type="entry name" value="Protein kinase-like (PK-like)"/>
    <property type="match status" value="1"/>
</dbReference>
<dbReference type="InterPro" id="IPR017441">
    <property type="entry name" value="Protein_kinase_ATP_BS"/>
</dbReference>
<evidence type="ECO:0000256" key="4">
    <source>
        <dbReference type="ARBA" id="ARBA00022840"/>
    </source>
</evidence>
<protein>
    <submittedName>
        <fullName evidence="9">Serine/threonine protein kinase</fullName>
    </submittedName>
</protein>
<dbReference type="InterPro" id="IPR008271">
    <property type="entry name" value="Ser/Thr_kinase_AS"/>
</dbReference>
<dbReference type="PROSITE" id="PS00108">
    <property type="entry name" value="PROTEIN_KINASE_ST"/>
    <property type="match status" value="1"/>
</dbReference>
<dbReference type="GO" id="GO:0004674">
    <property type="term" value="F:protein serine/threonine kinase activity"/>
    <property type="evidence" value="ECO:0007669"/>
    <property type="project" value="UniProtKB-KW"/>
</dbReference>
<feature type="compositionally biased region" description="Polar residues" evidence="6">
    <location>
        <begin position="317"/>
        <end position="328"/>
    </location>
</feature>
<evidence type="ECO:0000256" key="5">
    <source>
        <dbReference type="PROSITE-ProRule" id="PRU10141"/>
    </source>
</evidence>
<dbReference type="KEGG" id="xbc:ELE36_17195"/>
<keyword evidence="10" id="KW-1185">Reference proteome</keyword>
<dbReference type="Gene3D" id="1.10.510.10">
    <property type="entry name" value="Transferase(Phosphotransferase) domain 1"/>
    <property type="match status" value="1"/>
</dbReference>
<dbReference type="SMART" id="SM00220">
    <property type="entry name" value="S_TKc"/>
    <property type="match status" value="1"/>
</dbReference>
<feature type="domain" description="Protein kinase" evidence="8">
    <location>
        <begin position="91"/>
        <end position="375"/>
    </location>
</feature>
<dbReference type="AlphaFoldDB" id="A0A411HN96"/>
<dbReference type="PANTHER" id="PTHR43289:SF34">
    <property type="entry name" value="SERINE_THREONINE-PROTEIN KINASE YBDM-RELATED"/>
    <property type="match status" value="1"/>
</dbReference>
<keyword evidence="7" id="KW-1133">Transmembrane helix</keyword>
<evidence type="ECO:0000256" key="7">
    <source>
        <dbReference type="SAM" id="Phobius"/>
    </source>
</evidence>
<feature type="transmembrane region" description="Helical" evidence="7">
    <location>
        <begin position="398"/>
        <end position="419"/>
    </location>
</feature>
<dbReference type="PROSITE" id="PS00107">
    <property type="entry name" value="PROTEIN_KINASE_ATP"/>
    <property type="match status" value="1"/>
</dbReference>
<dbReference type="InterPro" id="IPR000719">
    <property type="entry name" value="Prot_kinase_dom"/>
</dbReference>
<feature type="binding site" evidence="5">
    <location>
        <position position="122"/>
    </location>
    <ligand>
        <name>ATP</name>
        <dbReference type="ChEBI" id="CHEBI:30616"/>
    </ligand>
</feature>